<protein>
    <submittedName>
        <fullName evidence="1">Uncharacterized protein</fullName>
    </submittedName>
</protein>
<name>A0A9P0E6U4_NEZVI</name>
<organism evidence="1 2">
    <name type="scientific">Nezara viridula</name>
    <name type="common">Southern green stink bug</name>
    <name type="synonym">Cimex viridulus</name>
    <dbReference type="NCBI Taxonomy" id="85310"/>
    <lineage>
        <taxon>Eukaryota</taxon>
        <taxon>Metazoa</taxon>
        <taxon>Ecdysozoa</taxon>
        <taxon>Arthropoda</taxon>
        <taxon>Hexapoda</taxon>
        <taxon>Insecta</taxon>
        <taxon>Pterygota</taxon>
        <taxon>Neoptera</taxon>
        <taxon>Paraneoptera</taxon>
        <taxon>Hemiptera</taxon>
        <taxon>Heteroptera</taxon>
        <taxon>Panheteroptera</taxon>
        <taxon>Pentatomomorpha</taxon>
        <taxon>Pentatomoidea</taxon>
        <taxon>Pentatomidae</taxon>
        <taxon>Pentatominae</taxon>
        <taxon>Nezara</taxon>
    </lineage>
</organism>
<keyword evidence="2" id="KW-1185">Reference proteome</keyword>
<accession>A0A9P0E6U4</accession>
<evidence type="ECO:0000313" key="1">
    <source>
        <dbReference type="EMBL" id="CAH1393322.1"/>
    </source>
</evidence>
<proteinExistence type="predicted"/>
<evidence type="ECO:0000313" key="2">
    <source>
        <dbReference type="Proteomes" id="UP001152798"/>
    </source>
</evidence>
<reference evidence="1" key="1">
    <citation type="submission" date="2022-01" db="EMBL/GenBank/DDBJ databases">
        <authorList>
            <person name="King R."/>
        </authorList>
    </citation>
    <scope>NUCLEOTIDE SEQUENCE</scope>
</reference>
<dbReference type="Proteomes" id="UP001152798">
    <property type="component" value="Chromosome 2"/>
</dbReference>
<sequence>MVAREREFIKSRPQWAVHQLADLSFIADGGCHVVYFHCMG</sequence>
<dbReference type="AlphaFoldDB" id="A0A9P0E6U4"/>
<gene>
    <name evidence="1" type="ORF">NEZAVI_LOCUS4016</name>
</gene>
<dbReference type="EMBL" id="OV725078">
    <property type="protein sequence ID" value="CAH1393322.1"/>
    <property type="molecule type" value="Genomic_DNA"/>
</dbReference>